<dbReference type="GO" id="GO:0004634">
    <property type="term" value="F:phosphopyruvate hydratase activity"/>
    <property type="evidence" value="ECO:0007669"/>
    <property type="project" value="UniProtKB-EC"/>
</dbReference>
<feature type="domain" description="Enolase C-terminal TIM barrel" evidence="8">
    <location>
        <begin position="215"/>
        <end position="558"/>
    </location>
</feature>
<dbReference type="PANTHER" id="PTHR11902:SF1">
    <property type="entry name" value="ENOLASE"/>
    <property type="match status" value="1"/>
</dbReference>
<dbReference type="CDD" id="cd22962">
    <property type="entry name" value="DD_AtENO3-like"/>
    <property type="match status" value="1"/>
</dbReference>
<sequence length="558" mass="60057">MVQQQDPRDDQDEDEEEQARERDLVEAYVAEHSLESSLNDVINQVVATRPEDPFLMLSSLLYARATAKRGIFFVQVMEVPDASGNPTILVKLHTGKGIFEGCCSGEAEGIPDRECKENVQELDEITTVPPDKLRYGGRGFSSIAATAQEILTEKLGNLEPTDQDKLDNILHDLETTVGRNVCLATSLAICQAGAKYAELPLRDYVAKLHELPDENLCIPMPLFSIVNGGKYASNKLFAQEVFMVPTSAVSFIDALQIALEFTTAVHAQLETRGVGFTNRGAFGGFASQLQTLAEVFQVLRAALDDIRPRLEDPDARIISPASASPLRVEFGVDFAASEFAVQAATQDEDNETPLSSMYNTDRWVPGSTGGLKSSDELLDIIRSSIKELELSTVVDPFDVGDIKSFSALHSTENDLDGGADPAEATAVKEGAGLGGDPNCRVQIVGRSVVERHGLAVLNEERVCNTVLLVPHQFPTVSRLLEAIANAQQFGLAIILGTSAGQPGADAEVLVALAMGAGIGQVKFGGVVGADALDQYRKLLLESQEQGAPPFVGAQAYRR</sequence>
<dbReference type="SUPFAM" id="SSF54826">
    <property type="entry name" value="Enolase N-terminal domain-like"/>
    <property type="match status" value="1"/>
</dbReference>
<comment type="similarity">
    <text evidence="2">Belongs to the enolase family.</text>
</comment>
<dbReference type="EMBL" id="JASMQC010000033">
    <property type="protein sequence ID" value="KAK1931616.1"/>
    <property type="molecule type" value="Genomic_DNA"/>
</dbReference>
<proteinExistence type="inferred from homology"/>
<dbReference type="InterPro" id="IPR036849">
    <property type="entry name" value="Enolase-like_C_sf"/>
</dbReference>
<evidence type="ECO:0000313" key="11">
    <source>
        <dbReference type="Proteomes" id="UP001259832"/>
    </source>
</evidence>
<evidence type="ECO:0000256" key="7">
    <source>
        <dbReference type="SAM" id="MobiDB-lite"/>
    </source>
</evidence>
<dbReference type="Gene3D" id="3.30.390.10">
    <property type="entry name" value="Enolase-like, N-terminal domain"/>
    <property type="match status" value="1"/>
</dbReference>
<evidence type="ECO:0000313" key="10">
    <source>
        <dbReference type="EMBL" id="KAK1931616.1"/>
    </source>
</evidence>
<dbReference type="Gene3D" id="3.20.20.120">
    <property type="entry name" value="Enolase-like C-terminal domain"/>
    <property type="match status" value="1"/>
</dbReference>
<dbReference type="EC" id="4.2.1.11" evidence="3"/>
<gene>
    <name evidence="10" type="ORF">P3T76_012945</name>
</gene>
<dbReference type="SMART" id="SM01193">
    <property type="entry name" value="Enolase_N"/>
    <property type="match status" value="1"/>
</dbReference>
<dbReference type="AlphaFoldDB" id="A0AAD9G4H6"/>
<keyword evidence="5" id="KW-0324">Glycolysis</keyword>
<feature type="region of interest" description="Disordered" evidence="7">
    <location>
        <begin position="1"/>
        <end position="21"/>
    </location>
</feature>
<organism evidence="10 11">
    <name type="scientific">Phytophthora citrophthora</name>
    <dbReference type="NCBI Taxonomy" id="4793"/>
    <lineage>
        <taxon>Eukaryota</taxon>
        <taxon>Sar</taxon>
        <taxon>Stramenopiles</taxon>
        <taxon>Oomycota</taxon>
        <taxon>Peronosporomycetes</taxon>
        <taxon>Peronosporales</taxon>
        <taxon>Peronosporaceae</taxon>
        <taxon>Phytophthora</taxon>
    </lineage>
</organism>
<dbReference type="PANTHER" id="PTHR11902">
    <property type="entry name" value="ENOLASE"/>
    <property type="match status" value="1"/>
</dbReference>
<dbReference type="InterPro" id="IPR020811">
    <property type="entry name" value="Enolase_N"/>
</dbReference>
<evidence type="ECO:0000256" key="5">
    <source>
        <dbReference type="ARBA" id="ARBA00023152"/>
    </source>
</evidence>
<evidence type="ECO:0000256" key="2">
    <source>
        <dbReference type="ARBA" id="ARBA00009604"/>
    </source>
</evidence>
<accession>A0AAD9G4H6</accession>
<evidence type="ECO:0000256" key="3">
    <source>
        <dbReference type="ARBA" id="ARBA00012058"/>
    </source>
</evidence>
<dbReference type="SUPFAM" id="SSF47391">
    <property type="entry name" value="Dimerization-anchoring domain of cAMP-dependent PK regulatory subunit"/>
    <property type="match status" value="1"/>
</dbReference>
<name>A0AAD9G4H6_9STRA</name>
<evidence type="ECO:0000256" key="1">
    <source>
        <dbReference type="ARBA" id="ARBA00005031"/>
    </source>
</evidence>
<dbReference type="GO" id="GO:0000287">
    <property type="term" value="F:magnesium ion binding"/>
    <property type="evidence" value="ECO:0007669"/>
    <property type="project" value="InterPro"/>
</dbReference>
<dbReference type="Pfam" id="PF03952">
    <property type="entry name" value="Enolase_N"/>
    <property type="match status" value="1"/>
</dbReference>
<keyword evidence="4" id="KW-0460">Magnesium</keyword>
<comment type="pathway">
    <text evidence="1">Carbohydrate degradation; glycolysis; pyruvate from D-glyceraldehyde 3-phosphate: step 4/5.</text>
</comment>
<dbReference type="GO" id="GO:0000015">
    <property type="term" value="C:phosphopyruvate hydratase complex"/>
    <property type="evidence" value="ECO:0007669"/>
    <property type="project" value="InterPro"/>
</dbReference>
<evidence type="ECO:0000259" key="8">
    <source>
        <dbReference type="SMART" id="SM01192"/>
    </source>
</evidence>
<evidence type="ECO:0000256" key="4">
    <source>
        <dbReference type="ARBA" id="ARBA00022842"/>
    </source>
</evidence>
<dbReference type="SMART" id="SM01192">
    <property type="entry name" value="Enolase_C"/>
    <property type="match status" value="1"/>
</dbReference>
<dbReference type="InterPro" id="IPR000941">
    <property type="entry name" value="Enolase"/>
</dbReference>
<comment type="caution">
    <text evidence="10">The sequence shown here is derived from an EMBL/GenBank/DDBJ whole genome shotgun (WGS) entry which is preliminary data.</text>
</comment>
<evidence type="ECO:0000259" key="9">
    <source>
        <dbReference type="SMART" id="SM01193"/>
    </source>
</evidence>
<reference evidence="10" key="1">
    <citation type="submission" date="2023-08" db="EMBL/GenBank/DDBJ databases">
        <title>Reference Genome Resource for the Citrus Pathogen Phytophthora citrophthora.</title>
        <authorList>
            <person name="Moller H."/>
            <person name="Coetzee B."/>
            <person name="Rose L.J."/>
            <person name="Van Niekerk J.M."/>
        </authorList>
    </citation>
    <scope>NUCLEOTIDE SEQUENCE</scope>
    <source>
        <strain evidence="10">STE-U-9442</strain>
    </source>
</reference>
<dbReference type="Pfam" id="PF00113">
    <property type="entry name" value="Enolase_C"/>
    <property type="match status" value="2"/>
</dbReference>
<keyword evidence="11" id="KW-1185">Reference proteome</keyword>
<feature type="domain" description="Enolase N-terminal" evidence="9">
    <location>
        <begin position="71"/>
        <end position="205"/>
    </location>
</feature>
<dbReference type="Proteomes" id="UP001259832">
    <property type="component" value="Unassembled WGS sequence"/>
</dbReference>
<protein>
    <recommendedName>
        <fullName evidence="3">phosphopyruvate hydratase</fullName>
        <ecNumber evidence="3">4.2.1.11</ecNumber>
    </recommendedName>
</protein>
<dbReference type="GO" id="GO:0006096">
    <property type="term" value="P:glycolytic process"/>
    <property type="evidence" value="ECO:0007669"/>
    <property type="project" value="UniProtKB-KW"/>
</dbReference>
<dbReference type="InterPro" id="IPR020810">
    <property type="entry name" value="Enolase_C"/>
</dbReference>
<keyword evidence="6" id="KW-0456">Lyase</keyword>
<dbReference type="InterPro" id="IPR029017">
    <property type="entry name" value="Enolase-like_N"/>
</dbReference>
<feature type="compositionally biased region" description="Acidic residues" evidence="7">
    <location>
        <begin position="9"/>
        <end position="18"/>
    </location>
</feature>
<dbReference type="SUPFAM" id="SSF51604">
    <property type="entry name" value="Enolase C-terminal domain-like"/>
    <property type="match status" value="1"/>
</dbReference>
<evidence type="ECO:0000256" key="6">
    <source>
        <dbReference type="ARBA" id="ARBA00023239"/>
    </source>
</evidence>